<organism evidence="1 2">
    <name type="scientific">Streptomyces gulbargensis</name>
    <dbReference type="NCBI Taxonomy" id="364901"/>
    <lineage>
        <taxon>Bacteria</taxon>
        <taxon>Bacillati</taxon>
        <taxon>Actinomycetota</taxon>
        <taxon>Actinomycetes</taxon>
        <taxon>Kitasatosporales</taxon>
        <taxon>Streptomycetaceae</taxon>
        <taxon>Streptomyces</taxon>
    </lineage>
</organism>
<evidence type="ECO:0000313" key="2">
    <source>
        <dbReference type="Proteomes" id="UP001501000"/>
    </source>
</evidence>
<comment type="caution">
    <text evidence="1">The sequence shown here is derived from an EMBL/GenBank/DDBJ whole genome shotgun (WGS) entry which is preliminary data.</text>
</comment>
<dbReference type="EMBL" id="BAABAJ010000012">
    <property type="protein sequence ID" value="GAA3925699.1"/>
    <property type="molecule type" value="Genomic_DNA"/>
</dbReference>
<proteinExistence type="predicted"/>
<keyword evidence="2" id="KW-1185">Reference proteome</keyword>
<dbReference type="RefSeq" id="WP_345284806.1">
    <property type="nucleotide sequence ID" value="NZ_BAABAJ010000012.1"/>
</dbReference>
<protein>
    <recommendedName>
        <fullName evidence="3">Co-chaperone DjlA N-terminal domain-containing protein</fullName>
    </recommendedName>
</protein>
<dbReference type="Proteomes" id="UP001501000">
    <property type="component" value="Unassembled WGS sequence"/>
</dbReference>
<evidence type="ECO:0008006" key="3">
    <source>
        <dbReference type="Google" id="ProtNLM"/>
    </source>
</evidence>
<gene>
    <name evidence="1" type="ORF">GCM10022244_38820</name>
</gene>
<name>A0ABP7MLB3_9ACTN</name>
<accession>A0ABP7MLB3</accession>
<evidence type="ECO:0000313" key="1">
    <source>
        <dbReference type="EMBL" id="GAA3925699.1"/>
    </source>
</evidence>
<sequence>MGEDDSSADLGTVVAAVRSRLESTHPAHEALRSTAWAIENAEPELALDDLCHIIHFFGVRMTQEEYSTLQAVARAFSMTELLEESRLDPFVGM</sequence>
<reference evidence="2" key="1">
    <citation type="journal article" date="2019" name="Int. J. Syst. Evol. Microbiol.">
        <title>The Global Catalogue of Microorganisms (GCM) 10K type strain sequencing project: providing services to taxonomists for standard genome sequencing and annotation.</title>
        <authorList>
            <consortium name="The Broad Institute Genomics Platform"/>
            <consortium name="The Broad Institute Genome Sequencing Center for Infectious Disease"/>
            <person name="Wu L."/>
            <person name="Ma J."/>
        </authorList>
    </citation>
    <scope>NUCLEOTIDE SEQUENCE [LARGE SCALE GENOMIC DNA]</scope>
    <source>
        <strain evidence="2">JCM 16956</strain>
    </source>
</reference>